<gene>
    <name evidence="3" type="ORF">FPE01S_02_04650</name>
</gene>
<dbReference type="RefSeq" id="WP_046369255.1">
    <property type="nucleotide sequence ID" value="NZ_BBWV01000002.1"/>
</dbReference>
<dbReference type="STRING" id="1220578.FPE01S_02_04650"/>
<dbReference type="PANTHER" id="PTHR42742:SF3">
    <property type="entry name" value="FRUCTOKINASE"/>
    <property type="match status" value="1"/>
</dbReference>
<dbReference type="CDD" id="cd07010">
    <property type="entry name" value="cupin_PMI_type_I_N_bac"/>
    <property type="match status" value="1"/>
</dbReference>
<keyword evidence="2" id="KW-0862">Zinc</keyword>
<dbReference type="InterPro" id="IPR051804">
    <property type="entry name" value="Carb_Metab_Reg_Kinase/Isom"/>
</dbReference>
<dbReference type="Gene3D" id="2.60.120.10">
    <property type="entry name" value="Jelly Rolls"/>
    <property type="match status" value="1"/>
</dbReference>
<dbReference type="AlphaFoldDB" id="A0A0E9N224"/>
<name>A0A0E9N224_9BACT</name>
<evidence type="ECO:0008006" key="5">
    <source>
        <dbReference type="Google" id="ProtNLM"/>
    </source>
</evidence>
<keyword evidence="1" id="KW-0479">Metal-binding</keyword>
<evidence type="ECO:0000256" key="1">
    <source>
        <dbReference type="ARBA" id="ARBA00022723"/>
    </source>
</evidence>
<dbReference type="InterPro" id="IPR014710">
    <property type="entry name" value="RmlC-like_jellyroll"/>
</dbReference>
<evidence type="ECO:0000256" key="2">
    <source>
        <dbReference type="ARBA" id="ARBA00022833"/>
    </source>
</evidence>
<evidence type="ECO:0000313" key="3">
    <source>
        <dbReference type="EMBL" id="GAO43360.1"/>
    </source>
</evidence>
<reference evidence="3 4" key="1">
    <citation type="submission" date="2015-04" db="EMBL/GenBank/DDBJ databases">
        <title>Whole genome shotgun sequence of Flavihumibacter petaseus NBRC 106054.</title>
        <authorList>
            <person name="Miyazawa S."/>
            <person name="Hosoyama A."/>
            <person name="Hashimoto M."/>
            <person name="Noguchi M."/>
            <person name="Tsuchikane K."/>
            <person name="Ohji S."/>
            <person name="Yamazoe A."/>
            <person name="Ichikawa N."/>
            <person name="Kimura A."/>
            <person name="Fujita N."/>
        </authorList>
    </citation>
    <scope>NUCLEOTIDE SEQUENCE [LARGE SCALE GENOMIC DNA]</scope>
    <source>
        <strain evidence="3 4">NBRC 106054</strain>
    </source>
</reference>
<dbReference type="OrthoDB" id="9808275at2"/>
<sequence length="587" mass="66625">MAYLPNYDKYPFVDFRQSGEISWKGWPAICEQITRQVESTGKSTCIVALECYPGLLEEEVIPALEKGLSGRIFHTSACMQSPEAISAMVYPDVTDDEIFGYITRLEMKNFFDPVKTGALQQTLAAAKGETIFVYGPGASLVAPAYDLLVYFDMPRWEGQLRFRRNEVNNLGVQNKNTKASLQYKQAFFVDWRVADKLKKTLIPKWDLVIDSTVPGEPKMVTGTALREALAKTAERPFRVTPFFDPGPWGGQWMKEYCDLDRSAVNYAWCFDCVPEENSLMIRFNDLLFETPAINLVFAQSRKLLGNPVQARFGDEFPIRFDFLDTMQGGNLSLQVHPYTEYIREHFGMDYTQDESYYMLDASDDAVVYLGLNDGVDTDKMFHDLAVAQEGKTTFDTDQYVARWPVKKHDHVLIPAGTIHCSGTNSMVLEISATPYIFTFKLWDWGRMGLDGKPRPINIKHGAKVLDRNRTPESTRRELINAVTVIGEGDGWKEERTGLHEREFIETRRHWFSKPVDHHTNGSVNVLNLVEGREAIVESATGAFEPFVVHYAETFILPAAVGQYTIRPYGESEGKTIATIKAFVRHQP</sequence>
<dbReference type="PANTHER" id="PTHR42742">
    <property type="entry name" value="TRANSCRIPTIONAL REPRESSOR MPRA"/>
    <property type="match status" value="1"/>
</dbReference>
<accession>A0A0E9N224</accession>
<keyword evidence="4" id="KW-1185">Reference proteome</keyword>
<protein>
    <recommendedName>
        <fullName evidence="5">Mannose-6-phosphate isomerase</fullName>
    </recommendedName>
</protein>
<dbReference type="GO" id="GO:0046872">
    <property type="term" value="F:metal ion binding"/>
    <property type="evidence" value="ECO:0007669"/>
    <property type="project" value="UniProtKB-KW"/>
</dbReference>
<proteinExistence type="predicted"/>
<evidence type="ECO:0000313" key="4">
    <source>
        <dbReference type="Proteomes" id="UP000033121"/>
    </source>
</evidence>
<dbReference type="EMBL" id="BBWV01000002">
    <property type="protein sequence ID" value="GAO43360.1"/>
    <property type="molecule type" value="Genomic_DNA"/>
</dbReference>
<organism evidence="3 4">
    <name type="scientific">Flavihumibacter petaseus NBRC 106054</name>
    <dbReference type="NCBI Taxonomy" id="1220578"/>
    <lineage>
        <taxon>Bacteria</taxon>
        <taxon>Pseudomonadati</taxon>
        <taxon>Bacteroidota</taxon>
        <taxon>Chitinophagia</taxon>
        <taxon>Chitinophagales</taxon>
        <taxon>Chitinophagaceae</taxon>
        <taxon>Flavihumibacter</taxon>
    </lineage>
</organism>
<dbReference type="SUPFAM" id="SSF51182">
    <property type="entry name" value="RmlC-like cupins"/>
    <property type="match status" value="1"/>
</dbReference>
<dbReference type="Proteomes" id="UP000033121">
    <property type="component" value="Unassembled WGS sequence"/>
</dbReference>
<comment type="caution">
    <text evidence="3">The sequence shown here is derived from an EMBL/GenBank/DDBJ whole genome shotgun (WGS) entry which is preliminary data.</text>
</comment>
<dbReference type="InterPro" id="IPR011051">
    <property type="entry name" value="RmlC_Cupin_sf"/>
</dbReference>